<dbReference type="PANTHER" id="PTHR46333">
    <property type="entry name" value="CYTOKINESIS PROTEIN 3"/>
    <property type="match status" value="1"/>
</dbReference>
<dbReference type="GO" id="GO:0005737">
    <property type="term" value="C:cytoplasm"/>
    <property type="evidence" value="ECO:0007669"/>
    <property type="project" value="TreeGrafter"/>
</dbReference>
<dbReference type="Proteomes" id="UP000250140">
    <property type="component" value="Unassembled WGS sequence"/>
</dbReference>
<proteinExistence type="predicted"/>
<reference evidence="1 2" key="1">
    <citation type="journal article" date="2016" name="Nat. Commun.">
        <title>Ectomycorrhizal ecology is imprinted in the genome of the dominant symbiotic fungus Cenococcum geophilum.</title>
        <authorList>
            <consortium name="DOE Joint Genome Institute"/>
            <person name="Peter M."/>
            <person name="Kohler A."/>
            <person name="Ohm R.A."/>
            <person name="Kuo A."/>
            <person name="Krutzmann J."/>
            <person name="Morin E."/>
            <person name="Arend M."/>
            <person name="Barry K.W."/>
            <person name="Binder M."/>
            <person name="Choi C."/>
            <person name="Clum A."/>
            <person name="Copeland A."/>
            <person name="Grisel N."/>
            <person name="Haridas S."/>
            <person name="Kipfer T."/>
            <person name="LaButti K."/>
            <person name="Lindquist E."/>
            <person name="Lipzen A."/>
            <person name="Maire R."/>
            <person name="Meier B."/>
            <person name="Mihaltcheva S."/>
            <person name="Molinier V."/>
            <person name="Murat C."/>
            <person name="Poggeler S."/>
            <person name="Quandt C.A."/>
            <person name="Sperisen C."/>
            <person name="Tritt A."/>
            <person name="Tisserant E."/>
            <person name="Crous P.W."/>
            <person name="Henrissat B."/>
            <person name="Nehls U."/>
            <person name="Egli S."/>
            <person name="Spatafora J.W."/>
            <person name="Grigoriev I.V."/>
            <person name="Martin F.M."/>
        </authorList>
    </citation>
    <scope>NUCLEOTIDE SEQUENCE [LARGE SCALE GENOMIC DNA]</scope>
    <source>
        <strain evidence="1 2">CBS 207.34</strain>
    </source>
</reference>
<gene>
    <name evidence="1" type="ORF">AOQ84DRAFT_415897</name>
</gene>
<dbReference type="AlphaFoldDB" id="A0A8E2ETL4"/>
<dbReference type="SUPFAM" id="SSF54001">
    <property type="entry name" value="Cysteine proteinases"/>
    <property type="match status" value="1"/>
</dbReference>
<keyword evidence="2" id="KW-1185">Reference proteome</keyword>
<evidence type="ECO:0000313" key="2">
    <source>
        <dbReference type="Proteomes" id="UP000250140"/>
    </source>
</evidence>
<evidence type="ECO:0008006" key="3">
    <source>
        <dbReference type="Google" id="ProtNLM"/>
    </source>
</evidence>
<evidence type="ECO:0000313" key="1">
    <source>
        <dbReference type="EMBL" id="OCL04596.1"/>
    </source>
</evidence>
<dbReference type="OrthoDB" id="6129702at2759"/>
<accession>A0A8E2ETL4</accession>
<dbReference type="InterPro" id="IPR052557">
    <property type="entry name" value="CAP/Cytokinesis_protein"/>
</dbReference>
<organism evidence="1 2">
    <name type="scientific">Glonium stellatum</name>
    <dbReference type="NCBI Taxonomy" id="574774"/>
    <lineage>
        <taxon>Eukaryota</taxon>
        <taxon>Fungi</taxon>
        <taxon>Dikarya</taxon>
        <taxon>Ascomycota</taxon>
        <taxon>Pezizomycotina</taxon>
        <taxon>Dothideomycetes</taxon>
        <taxon>Pleosporomycetidae</taxon>
        <taxon>Gloniales</taxon>
        <taxon>Gloniaceae</taxon>
        <taxon>Glonium</taxon>
    </lineage>
</organism>
<dbReference type="EMBL" id="KV750471">
    <property type="protein sequence ID" value="OCL04596.1"/>
    <property type="molecule type" value="Genomic_DNA"/>
</dbReference>
<sequence>HGKGYGHRPLPDTAAAVPGFRAGHAWNAVRIDGGEWKLVDCCWGAGTVQGPGLPYQRVFAPRWFDMANREFGATHFPADRSSFYAGGWGWSWEEYMREDRGDRVLVYGPATPEHGVAERSFVPAGRRVGVTGGGLAEGREAEVVRFAFAVVCPHWEHERHGKGKPYLMVLHVEGRDGRAPDYIPFHTDGRAWWLDVQRAELGVPGQKVSVFAVTSFGGQDGRGLGVEEFRRKKGRVGMGFGGVAMWELV</sequence>
<feature type="non-terminal residue" evidence="1">
    <location>
        <position position="1"/>
    </location>
</feature>
<protein>
    <recommendedName>
        <fullName evidence="3">Transglutaminase-like domain-containing protein</fullName>
    </recommendedName>
</protein>
<dbReference type="PANTHER" id="PTHR46333:SF5">
    <property type="entry name" value="TRANSGLUTAMINASE-LIKE DOMAIN-CONTAINING PROTEIN"/>
    <property type="match status" value="1"/>
</dbReference>
<dbReference type="InterPro" id="IPR038765">
    <property type="entry name" value="Papain-like_cys_pep_sf"/>
</dbReference>
<name>A0A8E2ETL4_9PEZI</name>